<proteinExistence type="predicted"/>
<accession>H2EDC5</accession>
<gene>
    <name evidence="1" type="ORF">mv_L193</name>
</gene>
<protein>
    <submittedName>
        <fullName evidence="1">Uncharacterized protein</fullName>
    </submittedName>
</protein>
<organism evidence="1">
    <name type="scientific">Moumouvirus sp. 'Monve'</name>
    <dbReference type="NCBI Taxonomy" id="1128131"/>
    <lineage>
        <taxon>Viruses</taxon>
        <taxon>Varidnaviria</taxon>
        <taxon>Bamfordvirae</taxon>
        <taxon>Nucleocytoviricota</taxon>
        <taxon>Megaviricetes</taxon>
        <taxon>Imitervirales</taxon>
        <taxon>Mimiviridae</taxon>
        <taxon>Megamimivirinae</taxon>
        <taxon>Moumouvirus</taxon>
    </lineage>
</organism>
<sequence length="54" mass="6444">MYCTFGFLTKQLLCNFKIPIMIIYTKISCYSVYLCAQNIEKGNIIGEYFFNYDY</sequence>
<name>H2EDC5_9VIRU</name>
<evidence type="ECO:0000313" key="1">
    <source>
        <dbReference type="EMBL" id="AEX62398.1"/>
    </source>
</evidence>
<dbReference type="EMBL" id="JN885995">
    <property type="protein sequence ID" value="AEX62398.1"/>
    <property type="molecule type" value="Genomic_DNA"/>
</dbReference>
<reference evidence="1" key="1">
    <citation type="submission" date="2011-10" db="EMBL/GenBank/DDBJ databases">
        <title>Provirophages and transpovirons: unique mobilome of giant viruses.</title>
        <authorList>
            <person name="Desnues C."/>
            <person name="LaScola B."/>
            <person name="Yutin N."/>
            <person name="Fournous G."/>
            <person name="Koonin E."/>
            <person name="Raoult D."/>
        </authorList>
    </citation>
    <scope>NUCLEOTIDE SEQUENCE</scope>
    <source>
        <strain evidence="1">Mv13-mv</strain>
    </source>
</reference>